<feature type="repeat" description="ANK" evidence="2">
    <location>
        <begin position="744"/>
        <end position="781"/>
    </location>
</feature>
<feature type="compositionally biased region" description="Basic residues" evidence="3">
    <location>
        <begin position="896"/>
        <end position="906"/>
    </location>
</feature>
<dbReference type="InterPro" id="IPR003409">
    <property type="entry name" value="MORN"/>
</dbReference>
<evidence type="ECO:0000313" key="5">
    <source>
        <dbReference type="Proteomes" id="UP001162480"/>
    </source>
</evidence>
<name>A0AA36B1N4_OCTVU</name>
<dbReference type="SUPFAM" id="SSF48403">
    <property type="entry name" value="Ankyrin repeat"/>
    <property type="match status" value="2"/>
</dbReference>
<dbReference type="InterPro" id="IPR036770">
    <property type="entry name" value="Ankyrin_rpt-contain_sf"/>
</dbReference>
<dbReference type="Pfam" id="PF02493">
    <property type="entry name" value="MORN"/>
    <property type="match status" value="5"/>
</dbReference>
<dbReference type="EMBL" id="OX597820">
    <property type="protein sequence ID" value="CAI9725949.1"/>
    <property type="molecule type" value="Genomic_DNA"/>
</dbReference>
<keyword evidence="5" id="KW-1185">Reference proteome</keyword>
<keyword evidence="1" id="KW-0677">Repeat</keyword>
<dbReference type="SUPFAM" id="SSF82185">
    <property type="entry name" value="Histone H3 K4-specific methyltransferase SET7/9 N-terminal domain"/>
    <property type="match status" value="2"/>
</dbReference>
<reference evidence="4" key="1">
    <citation type="submission" date="2023-08" db="EMBL/GenBank/DDBJ databases">
        <authorList>
            <person name="Alioto T."/>
            <person name="Alioto T."/>
            <person name="Gomez Garrido J."/>
        </authorList>
    </citation>
    <scope>NUCLEOTIDE SEQUENCE</scope>
</reference>
<feature type="repeat" description="ANK" evidence="2">
    <location>
        <begin position="781"/>
        <end position="813"/>
    </location>
</feature>
<evidence type="ECO:0000256" key="1">
    <source>
        <dbReference type="ARBA" id="ARBA00022737"/>
    </source>
</evidence>
<evidence type="ECO:0000256" key="2">
    <source>
        <dbReference type="PROSITE-ProRule" id="PRU00023"/>
    </source>
</evidence>
<feature type="repeat" description="ANK" evidence="2">
    <location>
        <begin position="367"/>
        <end position="399"/>
    </location>
</feature>
<dbReference type="Pfam" id="PF12796">
    <property type="entry name" value="Ank_2"/>
    <property type="match status" value="2"/>
</dbReference>
<dbReference type="InterPro" id="IPR002110">
    <property type="entry name" value="Ankyrin_rpt"/>
</dbReference>
<feature type="repeat" description="ANK" evidence="2">
    <location>
        <begin position="681"/>
        <end position="716"/>
    </location>
</feature>
<accession>A0AA36B1N4</accession>
<proteinExistence type="predicted"/>
<dbReference type="InterPro" id="IPR053064">
    <property type="entry name" value="Ankyrin-MYND_domain-protein"/>
</dbReference>
<dbReference type="SMART" id="SM00248">
    <property type="entry name" value="ANK"/>
    <property type="match status" value="7"/>
</dbReference>
<evidence type="ECO:0000313" key="4">
    <source>
        <dbReference type="EMBL" id="CAI9725949.1"/>
    </source>
</evidence>
<dbReference type="PROSITE" id="PS50297">
    <property type="entry name" value="ANK_REP_REGION"/>
    <property type="match status" value="3"/>
</dbReference>
<dbReference type="Gene3D" id="2.20.110.10">
    <property type="entry name" value="Histone H3 K4-specific methyltransferase SET7/9 N-terminal domain"/>
    <property type="match status" value="3"/>
</dbReference>
<dbReference type="Gene3D" id="1.25.40.20">
    <property type="entry name" value="Ankyrin repeat-containing domain"/>
    <property type="match status" value="3"/>
</dbReference>
<gene>
    <name evidence="4" type="ORF">OCTVUL_1B018200</name>
</gene>
<dbReference type="PANTHER" id="PTHR15897">
    <property type="entry name" value="ANKYRIN REPEAT AND MYND DOMAIN PROTEIN 1"/>
    <property type="match status" value="1"/>
</dbReference>
<dbReference type="SMART" id="SM00698">
    <property type="entry name" value="MORN"/>
    <property type="match status" value="5"/>
</dbReference>
<sequence length="983" mass="109498">MNSELPPLSSASSFTDLSDNKDGDVTEIHYKSGGVYKGMVKNNHRSGKGIFTWTDGSWYDGEYLDNQRSGYGKQLFRDGSLYEGEFLNDLREGIGTQTYISKEVYEGSFYKDFRHGNGKYFWPESTQFKGMFYLSKKEGYGTFTSKNGNVFEGLYKEDERLGPGILSYSSSNLQDVGLWHGEKLIRIAFTLCGGFTLLQHSHCIRLLQEKDHRIHMADCWKTDTLFEEMCQENTYYDILSSTQLSEKLKDIYIDYQDKSSWKINYDTFNENFVSAAKGTLDLNDSRGLWNLTPFLVELQNHSLKHSFKQDLIKVNAIFHYDREKFLAKGIMEKSSETLLKSAFAGDHELVEAILEENIVSPDVSDRYGIHSLIIATSIGNDEIIEILLNCGANVNQLSDEGCSALTVGIIHCYPSHLFPENIQIHKVGYLPNYSVGRENEKPCIPLCYSNIFDINDTLFWPESMDHTVDIPSQTSATIISKVIAADNKGDQWQDSAVMSTLLSKQSNYLQKDSNYLRKSLPDNNKLSPNVAAYDETADERNTKSLTLQTDFAGNKMVDVKDALGAHVELKAEDLISKLEGKKGKSETLNVPGASLKDTGSNVKLPKKVSFKDVSQKEEFNIKDNKYRTCVNLLLQRGADPNAAYYPWPVLYFAIRAADVEMARSLLLKNASTSVCLSDEEGGVTPLHVACGMPGKEGIQMTELLLNSLADPNARAALDNSYLNTALREEWQLDNISPEAKLILGGRTPLHIACARNDNYEDAAAIVRLLLEKKANPNVSTNGFSPLALAIAWGNKLAVTELLNNGAEPNLELTHGIGNSLCVAVTTQFEDQWNLEDRFELIETLLKHGANILREVPTGAKRVMSSVVDYAHYMFNLDSRIAHLPYHALTASDAKAKKSGKGRKAGRTGKAGKAGRTGRTGRASIDGKFGRFGKAGNIGKITKSDRFKHFKKGSPFKSGMTFVPGLSDRVLSREEVYGSNYSHN</sequence>
<dbReference type="PROSITE" id="PS50088">
    <property type="entry name" value="ANK_REPEAT"/>
    <property type="match status" value="4"/>
</dbReference>
<evidence type="ECO:0000256" key="3">
    <source>
        <dbReference type="SAM" id="MobiDB-lite"/>
    </source>
</evidence>
<dbReference type="Proteomes" id="UP001162480">
    <property type="component" value="Chromosome 7"/>
</dbReference>
<organism evidence="4 5">
    <name type="scientific">Octopus vulgaris</name>
    <name type="common">Common octopus</name>
    <dbReference type="NCBI Taxonomy" id="6645"/>
    <lineage>
        <taxon>Eukaryota</taxon>
        <taxon>Metazoa</taxon>
        <taxon>Spiralia</taxon>
        <taxon>Lophotrochozoa</taxon>
        <taxon>Mollusca</taxon>
        <taxon>Cephalopoda</taxon>
        <taxon>Coleoidea</taxon>
        <taxon>Octopodiformes</taxon>
        <taxon>Octopoda</taxon>
        <taxon>Incirrata</taxon>
        <taxon>Octopodidae</taxon>
        <taxon>Octopus</taxon>
    </lineage>
</organism>
<feature type="region of interest" description="Disordered" evidence="3">
    <location>
        <begin position="894"/>
        <end position="925"/>
    </location>
</feature>
<dbReference type="PANTHER" id="PTHR15897:SF2">
    <property type="entry name" value="ANKYRIN REPEAT AND MYND DOMAIN-CONTAINING PROTEIN 1"/>
    <property type="match status" value="1"/>
</dbReference>
<keyword evidence="2" id="KW-0040">ANK repeat</keyword>
<protein>
    <submittedName>
        <fullName evidence="4">Ankyrin repeat and MYND domain-containing protein 1-like</fullName>
    </submittedName>
</protein>
<dbReference type="Pfam" id="PF00023">
    <property type="entry name" value="Ank"/>
    <property type="match status" value="1"/>
</dbReference>
<dbReference type="AlphaFoldDB" id="A0AA36B1N4"/>